<dbReference type="InterPro" id="IPR005139">
    <property type="entry name" value="PCRF"/>
</dbReference>
<dbReference type="Gene3D" id="3.30.70.1660">
    <property type="match status" value="2"/>
</dbReference>
<dbReference type="PANTHER" id="PTHR43804">
    <property type="entry name" value="LD18447P"/>
    <property type="match status" value="1"/>
</dbReference>
<keyword evidence="7" id="KW-1185">Reference proteome</keyword>
<keyword evidence="4" id="KW-0175">Coiled coil</keyword>
<feature type="coiled-coil region" evidence="4">
    <location>
        <begin position="43"/>
        <end position="91"/>
    </location>
</feature>
<reference evidence="6" key="1">
    <citation type="submission" date="2021-08" db="EMBL/GenBank/DDBJ databases">
        <authorList>
            <person name="Misof B."/>
            <person name="Oliver O."/>
            <person name="Podsiadlowski L."/>
            <person name="Donath A."/>
            <person name="Peters R."/>
            <person name="Mayer C."/>
            <person name="Rust J."/>
            <person name="Gunkel S."/>
            <person name="Lesny P."/>
            <person name="Martin S."/>
            <person name="Oeyen J.P."/>
            <person name="Petersen M."/>
            <person name="Panagiotis P."/>
            <person name="Wilbrandt J."/>
            <person name="Tanja T."/>
        </authorList>
    </citation>
    <scope>NUCLEOTIDE SEQUENCE</scope>
    <source>
        <strain evidence="6">GBR_01_08_01A</strain>
        <tissue evidence="6">Thorax + abdomen</tissue>
    </source>
</reference>
<sequence length="364" mass="41658">MSHLNLPLSDKSVQKYLDHLSDAYRKHSWNENNFSKIINVRSIANSLEERINIKEDLKQLQDLAKEDEDMKKLAQAEEATYRKRLDDLEQKLLQLILHDLHKGSYSNVILEITAAVGGQESMLFVKDLYEMYLGYADNLGIEHETLELDRADRGGIRHVSILLKGNLAFEQFRYEGGVHRVQRIPETEKSGRIHTSTASVAILPEPTDIEINLNEKDLKIETMRASGAGGQHVNTTDSAVRITHCPSGISVTCETQKSQIKNKQIALLKLRTRLYENELNKQIGIISELRKKQMGLGMRNEKIRTYNYNQDRITDHRIENGTMHNLKSFLAGGAELDKLVNLLRDNTKKQILVHLIKNLEKEVK</sequence>
<dbReference type="GO" id="GO:0003747">
    <property type="term" value="F:translation release factor activity"/>
    <property type="evidence" value="ECO:0007669"/>
    <property type="project" value="InterPro"/>
</dbReference>
<evidence type="ECO:0000256" key="2">
    <source>
        <dbReference type="ARBA" id="ARBA00022481"/>
    </source>
</evidence>
<dbReference type="InterPro" id="IPR045853">
    <property type="entry name" value="Pep_chain_release_fac_I_sf"/>
</dbReference>
<dbReference type="InterPro" id="IPR050057">
    <property type="entry name" value="Prokaryotic/Mito_RF"/>
</dbReference>
<dbReference type="Pfam" id="PF00472">
    <property type="entry name" value="RF-1"/>
    <property type="match status" value="1"/>
</dbReference>
<evidence type="ECO:0000256" key="3">
    <source>
        <dbReference type="ARBA" id="ARBA00022917"/>
    </source>
</evidence>
<accession>A0AAD9R9N2</accession>
<keyword evidence="2" id="KW-0488">Methylation</keyword>
<protein>
    <recommendedName>
        <fullName evidence="5">Prokaryotic-type class I peptide chain release factors domain-containing protein</fullName>
    </recommendedName>
</protein>
<evidence type="ECO:0000313" key="7">
    <source>
        <dbReference type="Proteomes" id="UP001258017"/>
    </source>
</evidence>
<gene>
    <name evidence="6" type="ORF">KPH14_011310</name>
</gene>
<dbReference type="GO" id="GO:0005737">
    <property type="term" value="C:cytoplasm"/>
    <property type="evidence" value="ECO:0007669"/>
    <property type="project" value="UniProtKB-ARBA"/>
</dbReference>
<dbReference type="PROSITE" id="PS00745">
    <property type="entry name" value="RF_PROK_I"/>
    <property type="match status" value="1"/>
</dbReference>
<dbReference type="Proteomes" id="UP001258017">
    <property type="component" value="Unassembled WGS sequence"/>
</dbReference>
<evidence type="ECO:0000259" key="5">
    <source>
        <dbReference type="PROSITE" id="PS00745"/>
    </source>
</evidence>
<dbReference type="EMBL" id="JAIFRP010004413">
    <property type="protein sequence ID" value="KAK2575604.1"/>
    <property type="molecule type" value="Genomic_DNA"/>
</dbReference>
<feature type="domain" description="Prokaryotic-type class I peptide chain release factors" evidence="5">
    <location>
        <begin position="224"/>
        <end position="240"/>
    </location>
</feature>
<evidence type="ECO:0000256" key="1">
    <source>
        <dbReference type="ARBA" id="ARBA00010835"/>
    </source>
</evidence>
<dbReference type="FunFam" id="3.30.160.20:FF:000004">
    <property type="entry name" value="Peptide chain release factor 1"/>
    <property type="match status" value="1"/>
</dbReference>
<dbReference type="InterPro" id="IPR000352">
    <property type="entry name" value="Pep_chain_release_fac_I"/>
</dbReference>
<dbReference type="Gene3D" id="6.10.140.1950">
    <property type="match status" value="1"/>
</dbReference>
<reference evidence="6" key="2">
    <citation type="journal article" date="2023" name="Commun. Biol.">
        <title>Intrasexual cuticular hydrocarbon dimorphism in a wasp sheds light on hydrocarbon biosynthesis genes in Hymenoptera.</title>
        <authorList>
            <person name="Moris V.C."/>
            <person name="Podsiadlowski L."/>
            <person name="Martin S."/>
            <person name="Oeyen J.P."/>
            <person name="Donath A."/>
            <person name="Petersen M."/>
            <person name="Wilbrandt J."/>
            <person name="Misof B."/>
            <person name="Liedtke D."/>
            <person name="Thamm M."/>
            <person name="Scheiner R."/>
            <person name="Schmitt T."/>
            <person name="Niehuis O."/>
        </authorList>
    </citation>
    <scope>NUCLEOTIDE SEQUENCE</scope>
    <source>
        <strain evidence="6">GBR_01_08_01A</strain>
    </source>
</reference>
<organism evidence="6 7">
    <name type="scientific">Odynerus spinipes</name>
    <dbReference type="NCBI Taxonomy" id="1348599"/>
    <lineage>
        <taxon>Eukaryota</taxon>
        <taxon>Metazoa</taxon>
        <taxon>Ecdysozoa</taxon>
        <taxon>Arthropoda</taxon>
        <taxon>Hexapoda</taxon>
        <taxon>Insecta</taxon>
        <taxon>Pterygota</taxon>
        <taxon>Neoptera</taxon>
        <taxon>Endopterygota</taxon>
        <taxon>Hymenoptera</taxon>
        <taxon>Apocrita</taxon>
        <taxon>Aculeata</taxon>
        <taxon>Vespoidea</taxon>
        <taxon>Vespidae</taxon>
        <taxon>Eumeninae</taxon>
        <taxon>Odynerus</taxon>
    </lineage>
</organism>
<comment type="similarity">
    <text evidence="1">Belongs to the prokaryotic/mitochondrial release factor family.</text>
</comment>
<keyword evidence="3" id="KW-0648">Protein biosynthesis</keyword>
<dbReference type="PANTHER" id="PTHR43804:SF7">
    <property type="entry name" value="LD18447P"/>
    <property type="match status" value="1"/>
</dbReference>
<dbReference type="SMART" id="SM00937">
    <property type="entry name" value="PCRF"/>
    <property type="match status" value="1"/>
</dbReference>
<evidence type="ECO:0000313" key="6">
    <source>
        <dbReference type="EMBL" id="KAK2575604.1"/>
    </source>
</evidence>
<dbReference type="SUPFAM" id="SSF75620">
    <property type="entry name" value="Release factor"/>
    <property type="match status" value="1"/>
</dbReference>
<proteinExistence type="inferred from homology"/>
<name>A0AAD9R9N2_9HYME</name>
<dbReference type="Pfam" id="PF03462">
    <property type="entry name" value="PCRF"/>
    <property type="match status" value="1"/>
</dbReference>
<dbReference type="Gene3D" id="3.30.160.20">
    <property type="match status" value="1"/>
</dbReference>
<dbReference type="AlphaFoldDB" id="A0AAD9R9N2"/>
<evidence type="ECO:0000256" key="4">
    <source>
        <dbReference type="SAM" id="Coils"/>
    </source>
</evidence>
<comment type="caution">
    <text evidence="6">The sequence shown here is derived from an EMBL/GenBank/DDBJ whole genome shotgun (WGS) entry which is preliminary data.</text>
</comment>